<dbReference type="RefSeq" id="WP_075832325.1">
    <property type="nucleotide sequence ID" value="NZ_MSTI01000073.1"/>
</dbReference>
<protein>
    <submittedName>
        <fullName evidence="1">Uncharacterized protein</fullName>
    </submittedName>
</protein>
<dbReference type="AlphaFoldDB" id="A0A1U7NZ62"/>
<keyword evidence="2" id="KW-1185">Reference proteome</keyword>
<gene>
    <name evidence="1" type="ORF">BOO71_0006526</name>
</gene>
<evidence type="ECO:0000313" key="2">
    <source>
        <dbReference type="Proteomes" id="UP000186607"/>
    </source>
</evidence>
<proteinExistence type="predicted"/>
<comment type="caution">
    <text evidence="1">The sequence shown here is derived from an EMBL/GenBank/DDBJ whole genome shotgun (WGS) entry which is preliminary data.</text>
</comment>
<dbReference type="EMBL" id="MSTI01000073">
    <property type="protein sequence ID" value="OLV18206.1"/>
    <property type="molecule type" value="Genomic_DNA"/>
</dbReference>
<dbReference type="Proteomes" id="UP000186607">
    <property type="component" value="Unassembled WGS sequence"/>
</dbReference>
<accession>A0A1U7NZ62</accession>
<evidence type="ECO:0000313" key="1">
    <source>
        <dbReference type="EMBL" id="OLV18206.1"/>
    </source>
</evidence>
<sequence>MTHPDDFISVNSLLADLRDLMRRAESGTDLRVRKAMLDLTVVRSRSVGIGLPAIPAFFIPKDLAGADLTDVQTQRLTFSFTRRRAAADAGPLAERLQEALKVIQESLEAMDGLDLDFEAVATTEFKFEVSREGKLNFILRAGGKHTGAHTLSLEVERVTPPA</sequence>
<reference evidence="1 2" key="1">
    <citation type="submission" date="2017-01" db="EMBL/GenBank/DDBJ databases">
        <title>Genome Analysis of Deinococcus marmoris KOPRI26562.</title>
        <authorList>
            <person name="Kim J.H."/>
            <person name="Oh H.-M."/>
        </authorList>
    </citation>
    <scope>NUCLEOTIDE SEQUENCE [LARGE SCALE GENOMIC DNA]</scope>
    <source>
        <strain evidence="1 2">KOPRI26562</strain>
    </source>
</reference>
<organism evidence="1 2">
    <name type="scientific">Deinococcus marmoris</name>
    <dbReference type="NCBI Taxonomy" id="249408"/>
    <lineage>
        <taxon>Bacteria</taxon>
        <taxon>Thermotogati</taxon>
        <taxon>Deinococcota</taxon>
        <taxon>Deinococci</taxon>
        <taxon>Deinococcales</taxon>
        <taxon>Deinococcaceae</taxon>
        <taxon>Deinococcus</taxon>
    </lineage>
</organism>
<dbReference type="OrthoDB" id="66030at2"/>
<name>A0A1U7NZ62_9DEIO</name>
<dbReference type="STRING" id="249408.BOO71_0006526"/>